<keyword evidence="1" id="KW-0472">Membrane</keyword>
<comment type="caution">
    <text evidence="2">The sequence shown here is derived from an EMBL/GenBank/DDBJ whole genome shotgun (WGS) entry which is preliminary data.</text>
</comment>
<organism evidence="2 3">
    <name type="scientific">Brunnivagina elsteri CCALA 953</name>
    <dbReference type="NCBI Taxonomy" id="987040"/>
    <lineage>
        <taxon>Bacteria</taxon>
        <taxon>Bacillati</taxon>
        <taxon>Cyanobacteriota</taxon>
        <taxon>Cyanophyceae</taxon>
        <taxon>Nostocales</taxon>
        <taxon>Calotrichaceae</taxon>
        <taxon>Brunnivagina</taxon>
    </lineage>
</organism>
<gene>
    <name evidence="2" type="ORF">CK510_19825</name>
</gene>
<sequence length="75" mass="8275">MIRLIYLGMIALPIFVGYLGRNVAIRNLSILTQDTSNVANFSTVTESKGVELKPYLIAGRNEKPDICMQLGSCKN</sequence>
<dbReference type="RefSeq" id="WP_095723340.1">
    <property type="nucleotide sequence ID" value="NZ_NTFS01000250.1"/>
</dbReference>
<keyword evidence="1" id="KW-1133">Transmembrane helix</keyword>
<protein>
    <submittedName>
        <fullName evidence="2">Uncharacterized protein</fullName>
    </submittedName>
</protein>
<dbReference type="AlphaFoldDB" id="A0A2A2TF29"/>
<reference evidence="2 3" key="1">
    <citation type="submission" date="2017-08" db="EMBL/GenBank/DDBJ databases">
        <title>Draft genome sequence of filamentous cyanobacterium Calothrix elsteri CCALA 953.</title>
        <authorList>
            <person name="Gagunashvili A.N."/>
            <person name="Elster J."/>
            <person name="Andresson O.S."/>
        </authorList>
    </citation>
    <scope>NUCLEOTIDE SEQUENCE [LARGE SCALE GENOMIC DNA]</scope>
    <source>
        <strain evidence="2 3">CCALA 953</strain>
    </source>
</reference>
<evidence type="ECO:0000313" key="2">
    <source>
        <dbReference type="EMBL" id="PAX52342.1"/>
    </source>
</evidence>
<accession>A0A2A2TF29</accession>
<proteinExistence type="predicted"/>
<dbReference type="EMBL" id="NTFS01000250">
    <property type="protein sequence ID" value="PAX52342.1"/>
    <property type="molecule type" value="Genomic_DNA"/>
</dbReference>
<evidence type="ECO:0000256" key="1">
    <source>
        <dbReference type="SAM" id="Phobius"/>
    </source>
</evidence>
<dbReference type="Proteomes" id="UP000218238">
    <property type="component" value="Unassembled WGS sequence"/>
</dbReference>
<keyword evidence="1" id="KW-0812">Transmembrane</keyword>
<keyword evidence="3" id="KW-1185">Reference proteome</keyword>
<name>A0A2A2TF29_9CYAN</name>
<feature type="transmembrane region" description="Helical" evidence="1">
    <location>
        <begin position="6"/>
        <end position="24"/>
    </location>
</feature>
<evidence type="ECO:0000313" key="3">
    <source>
        <dbReference type="Proteomes" id="UP000218238"/>
    </source>
</evidence>